<dbReference type="AlphaFoldDB" id="A0A1J3E1S7"/>
<dbReference type="PANTHER" id="PTHR14009:SF37">
    <property type="entry name" value="(RAPE) HYPOTHETICAL PROTEIN"/>
    <property type="match status" value="1"/>
</dbReference>
<sequence>MAVQIQRPGLLSASSSNQCQPWMSIVNFISCKKAVRLDCISDCWSNPRSQLLVRYGFLERSLNRQPLKRSRRLVQPFLLASADDKVVVNGSPQSRSSSNFGKLRANFTGSVQDESNCNGLIQALHDAARTIELALKEKIAPSRFLWFSATWLGADRNAWVKTLSYQASLYSLLQAVNEISSRGNNRDKDINVFVQRSLSRQAAPLESMMRDNLSSKHPEAYEWFWSEQVPSVVTSFVNYIEGDQRFLAATSVYAKGKSSAASNEIEVSLLMLVLNCIAAITKLGPAKFSCPPFFSSIPDTTGRLMEKVVDFIPLPQAYHSIKSIGLQREFLTHFGPRAALGRVRGDVATDEVVFWIDLIQKQLQRAIDREKIWSRLTTSESIEVLERDLAIFGFFIALGRSTQSYLAANGFDSLENPLEDLVRHLIGGSVLYYPQLSAISSYQLYVEVVCEELEWIPFYPNNTGVQPPKQSHGHRSKPEGPPNFEVIPEVLDVCSYWLQSFIKHSKWPENPSNVKAAKFLSKGHKSVVRCKEELAISKNASSSVRESDSFDKALESVDEALARLESLLQELYVSNSSSGKEQIKAACSDLEKIRKLKKEAEFLEASFRAKAASLQEEGGDSDSQEASVEQKQKLKGKDTKNSVNSVDQGTRNRGFWGFFERPPRRKPGPKLLADEYIEKPSENIDNVDSEPNEIYRFELLRNELIELEKRVQGSTDESVNEEGRTTEDPPKSSSSMKGVESVQSSKKESVIEKTLEQIKETSTDVWQGTQLLATDSAAAVELLRRSLIGDELTEKEKKALRRTMTDLASVIPIGILMLLPVTAVGHAAILAGIQRYVPGLIPSTYGSERLNLLRQLKKVKELQTNETESEESIEERASI</sequence>
<dbReference type="EMBL" id="GEVI01007106">
    <property type="protein sequence ID" value="JAU25214.1"/>
    <property type="molecule type" value="Transcribed_RNA"/>
</dbReference>
<evidence type="ECO:0000256" key="2">
    <source>
        <dbReference type="SAM" id="Phobius"/>
    </source>
</evidence>
<accession>A0A1J3E1S7</accession>
<gene>
    <name evidence="3" type="ORF">GA_TR16194_c0_g1_i1_g.52072</name>
</gene>
<feature type="compositionally biased region" description="Basic and acidic residues" evidence="1">
    <location>
        <begin position="628"/>
        <end position="640"/>
    </location>
</feature>
<protein>
    <submittedName>
        <fullName evidence="3">LETM1 domain-containing protein YLH47, mitochondrial</fullName>
    </submittedName>
</protein>
<dbReference type="GO" id="GO:0030003">
    <property type="term" value="P:intracellular monoatomic cation homeostasis"/>
    <property type="evidence" value="ECO:0007669"/>
    <property type="project" value="TreeGrafter"/>
</dbReference>
<keyword evidence="2" id="KW-0472">Membrane</keyword>
<dbReference type="InterPro" id="IPR044202">
    <property type="entry name" value="LETM1/MDM38-like"/>
</dbReference>
<dbReference type="PANTHER" id="PTHR14009">
    <property type="entry name" value="LEUCINE ZIPPER-EF-HAND CONTAINING TRANSMEMBRANE PROTEIN"/>
    <property type="match status" value="1"/>
</dbReference>
<organism evidence="3">
    <name type="scientific">Noccaea caerulescens</name>
    <name type="common">Alpine penny-cress</name>
    <name type="synonym">Thlaspi caerulescens</name>
    <dbReference type="NCBI Taxonomy" id="107243"/>
    <lineage>
        <taxon>Eukaryota</taxon>
        <taxon>Viridiplantae</taxon>
        <taxon>Streptophyta</taxon>
        <taxon>Embryophyta</taxon>
        <taxon>Tracheophyta</taxon>
        <taxon>Spermatophyta</taxon>
        <taxon>Magnoliopsida</taxon>
        <taxon>eudicotyledons</taxon>
        <taxon>Gunneridae</taxon>
        <taxon>Pentapetalae</taxon>
        <taxon>rosids</taxon>
        <taxon>malvids</taxon>
        <taxon>Brassicales</taxon>
        <taxon>Brassicaceae</taxon>
        <taxon>Coluteocarpeae</taxon>
        <taxon>Noccaea</taxon>
    </lineage>
</organism>
<keyword evidence="2" id="KW-0812">Transmembrane</keyword>
<feature type="region of interest" description="Disordered" evidence="1">
    <location>
        <begin position="614"/>
        <end position="648"/>
    </location>
</feature>
<feature type="region of interest" description="Disordered" evidence="1">
    <location>
        <begin position="711"/>
        <end position="748"/>
    </location>
</feature>
<name>A0A1J3E1S7_NOCCA</name>
<feature type="compositionally biased region" description="Basic and acidic residues" evidence="1">
    <location>
        <begin position="721"/>
        <end position="730"/>
    </location>
</feature>
<evidence type="ECO:0000256" key="1">
    <source>
        <dbReference type="SAM" id="MobiDB-lite"/>
    </source>
</evidence>
<proteinExistence type="predicted"/>
<feature type="transmembrane region" description="Helical" evidence="2">
    <location>
        <begin position="810"/>
        <end position="833"/>
    </location>
</feature>
<dbReference type="GO" id="GO:0005743">
    <property type="term" value="C:mitochondrial inner membrane"/>
    <property type="evidence" value="ECO:0007669"/>
    <property type="project" value="InterPro"/>
</dbReference>
<reference evidence="3" key="1">
    <citation type="submission" date="2016-07" db="EMBL/GenBank/DDBJ databases">
        <title>De novo transcriptome assembly of four accessions of the metal hyperaccumulator plant Noccaea caerulescens.</title>
        <authorList>
            <person name="Blande D."/>
            <person name="Halimaa P."/>
            <person name="Tervahauta A.I."/>
            <person name="Aarts M.G."/>
            <person name="Karenlampi S.O."/>
        </authorList>
    </citation>
    <scope>NUCLEOTIDE SEQUENCE</scope>
</reference>
<keyword evidence="2" id="KW-1133">Transmembrane helix</keyword>
<evidence type="ECO:0000313" key="3">
    <source>
        <dbReference type="EMBL" id="JAU25214.1"/>
    </source>
</evidence>